<keyword evidence="2" id="KW-1185">Reference proteome</keyword>
<proteinExistence type="predicted"/>
<dbReference type="EMBL" id="JAKTTI010000039">
    <property type="protein sequence ID" value="MCH1627362.1"/>
    <property type="molecule type" value="Genomic_DNA"/>
</dbReference>
<gene>
    <name evidence="1" type="ORF">MJG50_18665</name>
</gene>
<name>A0AAW5E370_9BACI</name>
<reference evidence="1" key="1">
    <citation type="submission" date="2022-02" db="EMBL/GenBank/DDBJ databases">
        <title>Fredinandcohnia quinoae sp. nov. isolated from Chenopodium quinoa seeds.</title>
        <authorList>
            <person name="Saati-Santamaria Z."/>
            <person name="Flores-Felix J.D."/>
            <person name="Igual J.M."/>
            <person name="Velazquez E."/>
            <person name="Garcia-Fraile P."/>
            <person name="Martinez-Molina E."/>
        </authorList>
    </citation>
    <scope>NUCLEOTIDE SEQUENCE</scope>
    <source>
        <strain evidence="1">SECRCQ15</strain>
    </source>
</reference>
<evidence type="ECO:0000313" key="1">
    <source>
        <dbReference type="EMBL" id="MCH1627362.1"/>
    </source>
</evidence>
<dbReference type="Proteomes" id="UP001431131">
    <property type="component" value="Unassembled WGS sequence"/>
</dbReference>
<protein>
    <submittedName>
        <fullName evidence="1">Uncharacterized protein</fullName>
    </submittedName>
</protein>
<sequence length="80" mass="9110">MFYKNFKREIGTAWYGRHVVIITCNSITNQFIRIHTSLHAPTEPPNPNCAETISQFISIGYKIAAVVPISNIEVQYTLIK</sequence>
<organism evidence="1 2">
    <name type="scientific">Fredinandcohnia quinoae</name>
    <dbReference type="NCBI Taxonomy" id="2918902"/>
    <lineage>
        <taxon>Bacteria</taxon>
        <taxon>Bacillati</taxon>
        <taxon>Bacillota</taxon>
        <taxon>Bacilli</taxon>
        <taxon>Bacillales</taxon>
        <taxon>Bacillaceae</taxon>
        <taxon>Fredinandcohnia</taxon>
    </lineage>
</organism>
<evidence type="ECO:0000313" key="2">
    <source>
        <dbReference type="Proteomes" id="UP001431131"/>
    </source>
</evidence>
<dbReference type="AlphaFoldDB" id="A0AAW5E370"/>
<dbReference type="RefSeq" id="WP_240257280.1">
    <property type="nucleotide sequence ID" value="NZ_JAKTTI010000039.1"/>
</dbReference>
<comment type="caution">
    <text evidence="1">The sequence shown here is derived from an EMBL/GenBank/DDBJ whole genome shotgun (WGS) entry which is preliminary data.</text>
</comment>
<accession>A0AAW5E370</accession>